<dbReference type="HOGENOM" id="CLU_088965_3_4_6"/>
<comment type="similarity">
    <text evidence="2">Belongs to the fimbrial protein family.</text>
</comment>
<sequence length="178" mass="19681">MNKLARLIYGLTASFVFLPLNSFAIGNFLEVQFSGELLSTQCQVSATSINKKITLQNIRWQYINEHGSSAITPFTIEIEKCVQSDLNKIVKFTWESSNLVTIGNDKFLKTQGPSGVLLGLVDGDELPLTWSQAMKIGKVTTVKGEQQFNFGVYVRKPAVGDAKVGEFTGTATFKVEYE</sequence>
<keyword evidence="3" id="KW-0732">Signal</keyword>
<name>K8WCE3_9GAMM</name>
<dbReference type="Gene3D" id="2.60.40.1090">
    <property type="entry name" value="Fimbrial-type adhesion domain"/>
    <property type="match status" value="1"/>
</dbReference>
<dbReference type="InterPro" id="IPR036937">
    <property type="entry name" value="Adhesion_dom_fimbrial_sf"/>
</dbReference>
<dbReference type="InterPro" id="IPR008966">
    <property type="entry name" value="Adhesion_dom_sf"/>
</dbReference>
<evidence type="ECO:0000313" key="7">
    <source>
        <dbReference type="Proteomes" id="UP000010290"/>
    </source>
</evidence>
<dbReference type="OrthoDB" id="6453785at2"/>
<dbReference type="PATRIC" id="fig|1141660.3.peg.1864"/>
<evidence type="ECO:0000256" key="4">
    <source>
        <dbReference type="ARBA" id="ARBA00023263"/>
    </source>
</evidence>
<dbReference type="InterPro" id="IPR050263">
    <property type="entry name" value="Bact_Fimbrial_Adh_Pro"/>
</dbReference>
<dbReference type="Pfam" id="PF00419">
    <property type="entry name" value="Fimbrial"/>
    <property type="match status" value="1"/>
</dbReference>
<comment type="subcellular location">
    <subcellularLocation>
        <location evidence="1">Fimbrium</location>
    </subcellularLocation>
</comment>
<protein>
    <submittedName>
        <fullName evidence="6">Fimbrial subunit</fullName>
    </submittedName>
</protein>
<feature type="domain" description="Fimbrial-type adhesion" evidence="5">
    <location>
        <begin position="32"/>
        <end position="177"/>
    </location>
</feature>
<comment type="caution">
    <text evidence="6">The sequence shown here is derived from an EMBL/GenBank/DDBJ whole genome shotgun (WGS) entry which is preliminary data.</text>
</comment>
<dbReference type="EMBL" id="AKKN01000008">
    <property type="protein sequence ID" value="EKT57576.1"/>
    <property type="molecule type" value="Genomic_DNA"/>
</dbReference>
<dbReference type="PANTHER" id="PTHR33420">
    <property type="entry name" value="FIMBRIAL SUBUNIT ELFA-RELATED"/>
    <property type="match status" value="1"/>
</dbReference>
<evidence type="ECO:0000256" key="2">
    <source>
        <dbReference type="ARBA" id="ARBA00006671"/>
    </source>
</evidence>
<proteinExistence type="inferred from homology"/>
<dbReference type="AlphaFoldDB" id="K8WCE3"/>
<dbReference type="GO" id="GO:0043709">
    <property type="term" value="P:cell adhesion involved in single-species biofilm formation"/>
    <property type="evidence" value="ECO:0007669"/>
    <property type="project" value="TreeGrafter"/>
</dbReference>
<dbReference type="SUPFAM" id="SSF49401">
    <property type="entry name" value="Bacterial adhesins"/>
    <property type="match status" value="1"/>
</dbReference>
<evidence type="ECO:0000256" key="3">
    <source>
        <dbReference type="ARBA" id="ARBA00022729"/>
    </source>
</evidence>
<reference evidence="6 7" key="1">
    <citation type="journal article" date="2012" name="BMC Genomics">
        <title>Comparative genomics of bacteria in the genus Providencia isolated from wild Drosophila melanogaster.</title>
        <authorList>
            <person name="Galac M.R."/>
            <person name="Lazzaro B.P."/>
        </authorList>
    </citation>
    <scope>NUCLEOTIDE SEQUENCE [LARGE SCALE GENOMIC DNA]</scope>
    <source>
        <strain evidence="6 7">DSM 19967</strain>
    </source>
</reference>
<dbReference type="Proteomes" id="UP000010290">
    <property type="component" value="Chromosome"/>
</dbReference>
<organism evidence="6 7">
    <name type="scientific">Providencia sneebia DSM 19967</name>
    <dbReference type="NCBI Taxonomy" id="1141660"/>
    <lineage>
        <taxon>Bacteria</taxon>
        <taxon>Pseudomonadati</taxon>
        <taxon>Pseudomonadota</taxon>
        <taxon>Gammaproteobacteria</taxon>
        <taxon>Enterobacterales</taxon>
        <taxon>Morganellaceae</taxon>
        <taxon>Providencia</taxon>
    </lineage>
</organism>
<gene>
    <name evidence="6" type="ORF">OO7_09335</name>
</gene>
<accession>K8WCE3</accession>
<dbReference type="RefSeq" id="WP_008915685.1">
    <property type="nucleotide sequence ID" value="NZ_CM001773.1"/>
</dbReference>
<keyword evidence="4" id="KW-0281">Fimbrium</keyword>
<dbReference type="GO" id="GO:0009289">
    <property type="term" value="C:pilus"/>
    <property type="evidence" value="ECO:0007669"/>
    <property type="project" value="UniProtKB-SubCell"/>
</dbReference>
<evidence type="ECO:0000313" key="6">
    <source>
        <dbReference type="EMBL" id="EKT57576.1"/>
    </source>
</evidence>
<dbReference type="PANTHER" id="PTHR33420:SF3">
    <property type="entry name" value="FIMBRIAL SUBUNIT ELFA"/>
    <property type="match status" value="1"/>
</dbReference>
<keyword evidence="7" id="KW-1185">Reference proteome</keyword>
<dbReference type="InterPro" id="IPR000259">
    <property type="entry name" value="Adhesion_dom_fimbrial"/>
</dbReference>
<evidence type="ECO:0000256" key="1">
    <source>
        <dbReference type="ARBA" id="ARBA00004561"/>
    </source>
</evidence>
<evidence type="ECO:0000259" key="5">
    <source>
        <dbReference type="Pfam" id="PF00419"/>
    </source>
</evidence>